<dbReference type="EMBL" id="UGVI01000001">
    <property type="protein sequence ID" value="SUE14896.1"/>
    <property type="molecule type" value="Genomic_DNA"/>
</dbReference>
<dbReference type="OrthoDB" id="529907at2"/>
<dbReference type="PANTHER" id="PTHR43877">
    <property type="entry name" value="AMINOALKYLPHOSPHONATE N-ACETYLTRANSFERASE-RELATED-RELATED"/>
    <property type="match status" value="1"/>
</dbReference>
<evidence type="ECO:0000256" key="1">
    <source>
        <dbReference type="ARBA" id="ARBA00022679"/>
    </source>
</evidence>
<feature type="domain" description="N-acetyltransferase" evidence="3">
    <location>
        <begin position="15"/>
        <end position="165"/>
    </location>
</feature>
<evidence type="ECO:0000313" key="5">
    <source>
        <dbReference type="Proteomes" id="UP000254569"/>
    </source>
</evidence>
<dbReference type="InterPro" id="IPR050832">
    <property type="entry name" value="Bact_Acetyltransf"/>
</dbReference>
<gene>
    <name evidence="4" type="ORF">NCTC13296_01749</name>
</gene>
<dbReference type="InterPro" id="IPR000182">
    <property type="entry name" value="GNAT_dom"/>
</dbReference>
<dbReference type="PROSITE" id="PS51186">
    <property type="entry name" value="GNAT"/>
    <property type="match status" value="1"/>
</dbReference>
<dbReference type="Proteomes" id="UP000254569">
    <property type="component" value="Unassembled WGS sequence"/>
</dbReference>
<dbReference type="Gene3D" id="3.40.630.30">
    <property type="match status" value="1"/>
</dbReference>
<dbReference type="NCBIfam" id="TIGR01575">
    <property type="entry name" value="rimI"/>
    <property type="match status" value="1"/>
</dbReference>
<dbReference type="RefSeq" id="WP_064063828.1">
    <property type="nucleotide sequence ID" value="NZ_JBFSFC010000006.1"/>
</dbReference>
<evidence type="ECO:0000256" key="2">
    <source>
        <dbReference type="ARBA" id="ARBA00023315"/>
    </source>
</evidence>
<keyword evidence="2" id="KW-0012">Acyltransferase</keyword>
<reference evidence="4 5" key="1">
    <citation type="submission" date="2018-06" db="EMBL/GenBank/DDBJ databases">
        <authorList>
            <consortium name="Pathogen Informatics"/>
            <person name="Doyle S."/>
        </authorList>
    </citation>
    <scope>NUCLEOTIDE SEQUENCE [LARGE SCALE GENOMIC DNA]</scope>
    <source>
        <strain evidence="4 5">NCTC13296</strain>
    </source>
</reference>
<accession>A0A379LZG1</accession>
<sequence>MNATPEENTAAGDAVVIDALRPEDAPRCAELEQILFPGDDPWSADAFRSELASPHNRYFAARDPQGRLIGYAGLARLGTAIGPESEVHTIGVDPAARRRGIGGALLDELLAVADRWGGPVFLEVRTDNDPAIALYRREGFEIVGTRKRYYQPSGADAYTMRRPDPREESPA</sequence>
<name>A0A379LZG1_9NOCA</name>
<evidence type="ECO:0000259" key="3">
    <source>
        <dbReference type="PROSITE" id="PS51186"/>
    </source>
</evidence>
<keyword evidence="5" id="KW-1185">Reference proteome</keyword>
<dbReference type="InterPro" id="IPR016181">
    <property type="entry name" value="Acyl_CoA_acyltransferase"/>
</dbReference>
<keyword evidence="1 4" id="KW-0808">Transferase</keyword>
<dbReference type="InterPro" id="IPR006464">
    <property type="entry name" value="AcTrfase_RimI/Ard1"/>
</dbReference>
<evidence type="ECO:0000313" key="4">
    <source>
        <dbReference type="EMBL" id="SUE14896.1"/>
    </source>
</evidence>
<dbReference type="SUPFAM" id="SSF55729">
    <property type="entry name" value="Acyl-CoA N-acyltransferases (Nat)"/>
    <property type="match status" value="1"/>
</dbReference>
<dbReference type="GO" id="GO:0008080">
    <property type="term" value="F:N-acetyltransferase activity"/>
    <property type="evidence" value="ECO:0007669"/>
    <property type="project" value="InterPro"/>
</dbReference>
<dbReference type="AlphaFoldDB" id="A0A379LZG1"/>
<organism evidence="4 5">
    <name type="scientific">Rhodococcus gordoniae</name>
    <dbReference type="NCBI Taxonomy" id="223392"/>
    <lineage>
        <taxon>Bacteria</taxon>
        <taxon>Bacillati</taxon>
        <taxon>Actinomycetota</taxon>
        <taxon>Actinomycetes</taxon>
        <taxon>Mycobacteriales</taxon>
        <taxon>Nocardiaceae</taxon>
        <taxon>Rhodococcus</taxon>
    </lineage>
</organism>
<protein>
    <submittedName>
        <fullName evidence="4">GNAT family acetyltransferase</fullName>
    </submittedName>
</protein>
<dbReference type="Pfam" id="PF00583">
    <property type="entry name" value="Acetyltransf_1"/>
    <property type="match status" value="1"/>
</dbReference>
<dbReference type="CDD" id="cd04301">
    <property type="entry name" value="NAT_SF"/>
    <property type="match status" value="1"/>
</dbReference>
<proteinExistence type="predicted"/>